<proteinExistence type="predicted"/>
<dbReference type="InterPro" id="IPR040256">
    <property type="entry name" value="At4g02000-like"/>
</dbReference>
<dbReference type="SUPFAM" id="SSF57756">
    <property type="entry name" value="Retrovirus zinc finger-like domains"/>
    <property type="match status" value="1"/>
</dbReference>
<dbReference type="PANTHER" id="PTHR31286">
    <property type="entry name" value="GLYCINE-RICH CELL WALL STRUCTURAL PROTEIN 1.8-LIKE"/>
    <property type="match status" value="1"/>
</dbReference>
<keyword evidence="1" id="KW-0479">Metal-binding</keyword>
<dbReference type="InterPro" id="IPR025558">
    <property type="entry name" value="DUF4283"/>
</dbReference>
<evidence type="ECO:0000313" key="4">
    <source>
        <dbReference type="Proteomes" id="UP000593579"/>
    </source>
</evidence>
<dbReference type="OrthoDB" id="1750606at2759"/>
<organism evidence="3 4">
    <name type="scientific">Gossypium gossypioides</name>
    <name type="common">Mexican cotton</name>
    <name type="synonym">Selera gossypioides</name>
    <dbReference type="NCBI Taxonomy" id="34282"/>
    <lineage>
        <taxon>Eukaryota</taxon>
        <taxon>Viridiplantae</taxon>
        <taxon>Streptophyta</taxon>
        <taxon>Embryophyta</taxon>
        <taxon>Tracheophyta</taxon>
        <taxon>Spermatophyta</taxon>
        <taxon>Magnoliopsida</taxon>
        <taxon>eudicotyledons</taxon>
        <taxon>Gunneridae</taxon>
        <taxon>Pentapetalae</taxon>
        <taxon>rosids</taxon>
        <taxon>malvids</taxon>
        <taxon>Malvales</taxon>
        <taxon>Malvaceae</taxon>
        <taxon>Malvoideae</taxon>
        <taxon>Gossypium</taxon>
    </lineage>
</organism>
<dbReference type="Pfam" id="PF14111">
    <property type="entry name" value="DUF4283"/>
    <property type="match status" value="1"/>
</dbReference>
<keyword evidence="4" id="KW-1185">Reference proteome</keyword>
<name>A0A7J9BW05_GOSGO</name>
<protein>
    <recommendedName>
        <fullName evidence="2">CCHC-type domain-containing protein</fullName>
    </recommendedName>
</protein>
<keyword evidence="1" id="KW-0863">Zinc-finger</keyword>
<comment type="caution">
    <text evidence="3">The sequence shown here is derived from an EMBL/GenBank/DDBJ whole genome shotgun (WGS) entry which is preliminary data.</text>
</comment>
<reference evidence="3 4" key="1">
    <citation type="journal article" date="2019" name="Genome Biol. Evol.">
        <title>Insights into the evolution of the New World diploid cottons (Gossypium, subgenus Houzingenia) based on genome sequencing.</title>
        <authorList>
            <person name="Grover C.E."/>
            <person name="Arick M.A. 2nd"/>
            <person name="Thrash A."/>
            <person name="Conover J.L."/>
            <person name="Sanders W.S."/>
            <person name="Peterson D.G."/>
            <person name="Frelichowski J.E."/>
            <person name="Scheffler J.A."/>
            <person name="Scheffler B.E."/>
            <person name="Wendel J.F."/>
        </authorList>
    </citation>
    <scope>NUCLEOTIDE SEQUENCE [LARGE SCALE GENOMIC DNA]</scope>
    <source>
        <strain evidence="3">5</strain>
        <tissue evidence="3">Leaf</tissue>
    </source>
</reference>
<dbReference type="InterPro" id="IPR001878">
    <property type="entry name" value="Znf_CCHC"/>
</dbReference>
<evidence type="ECO:0000313" key="3">
    <source>
        <dbReference type="EMBL" id="MBA0740336.1"/>
    </source>
</evidence>
<dbReference type="InterPro" id="IPR025836">
    <property type="entry name" value="Zn_knuckle_CX2CX4HX4C"/>
</dbReference>
<dbReference type="PANTHER" id="PTHR31286:SF153">
    <property type="entry name" value="DUF4283 DOMAIN PROTEIN"/>
    <property type="match status" value="1"/>
</dbReference>
<dbReference type="AlphaFoldDB" id="A0A7J9BW05"/>
<dbReference type="EMBL" id="JABEZY010000006">
    <property type="protein sequence ID" value="MBA0740336.1"/>
    <property type="molecule type" value="Genomic_DNA"/>
</dbReference>
<dbReference type="GO" id="GO:0008270">
    <property type="term" value="F:zinc ion binding"/>
    <property type="evidence" value="ECO:0007669"/>
    <property type="project" value="UniProtKB-KW"/>
</dbReference>
<dbReference type="Proteomes" id="UP000593579">
    <property type="component" value="Unassembled WGS sequence"/>
</dbReference>
<accession>A0A7J9BW05</accession>
<keyword evidence="1" id="KW-0862">Zinc</keyword>
<dbReference type="PROSITE" id="PS50158">
    <property type="entry name" value="ZF_CCHC"/>
    <property type="match status" value="1"/>
</dbReference>
<dbReference type="Pfam" id="PF14392">
    <property type="entry name" value="zf-CCHC_4"/>
    <property type="match status" value="1"/>
</dbReference>
<gene>
    <name evidence="3" type="ORF">Gogos_013543</name>
</gene>
<dbReference type="InterPro" id="IPR036875">
    <property type="entry name" value="Znf_CCHC_sf"/>
</dbReference>
<evidence type="ECO:0000256" key="1">
    <source>
        <dbReference type="PROSITE-ProRule" id="PRU00047"/>
    </source>
</evidence>
<dbReference type="GO" id="GO:0003676">
    <property type="term" value="F:nucleic acid binding"/>
    <property type="evidence" value="ECO:0007669"/>
    <property type="project" value="InterPro"/>
</dbReference>
<sequence>MRTTLANPWHPHGGVTITDLGEKQFLFQFYYEVDLDRFLEGSHWTLNNHLLLFHRLREDPMVVPLFWSNFLVQVHDLPTGLMSETMARQFGDFLVQLLEYDMKSLNKGYGGYMRIRVRIDVRNLLMRRKKLILGNKSCIYARFQYEKLSLFCFICGRLGHSERFCPTRIVHGKKNWSLDRIYLLKQSLKEQWWRQAPSYGRRRRDHDWNIDPNRDLIDEDCPIEIGEGKK</sequence>
<evidence type="ECO:0000259" key="2">
    <source>
        <dbReference type="PROSITE" id="PS50158"/>
    </source>
</evidence>
<feature type="domain" description="CCHC-type" evidence="2">
    <location>
        <begin position="152"/>
        <end position="166"/>
    </location>
</feature>